<dbReference type="Pfam" id="PF00083">
    <property type="entry name" value="Sugar_tr"/>
    <property type="match status" value="1"/>
</dbReference>
<feature type="transmembrane region" description="Helical" evidence="6">
    <location>
        <begin position="258"/>
        <end position="275"/>
    </location>
</feature>
<dbReference type="InterPro" id="IPR005828">
    <property type="entry name" value="MFS_sugar_transport-like"/>
</dbReference>
<dbReference type="RefSeq" id="WP_084577331.1">
    <property type="nucleotide sequence ID" value="NZ_CP155572.1"/>
</dbReference>
<dbReference type="EMBL" id="FWXI01000018">
    <property type="protein sequence ID" value="SMD01063.1"/>
    <property type="molecule type" value="Genomic_DNA"/>
</dbReference>
<feature type="domain" description="Major facilitator superfamily (MFS) profile" evidence="7">
    <location>
        <begin position="19"/>
        <end position="435"/>
    </location>
</feature>
<feature type="transmembrane region" description="Helical" evidence="6">
    <location>
        <begin position="51"/>
        <end position="72"/>
    </location>
</feature>
<feature type="transmembrane region" description="Helical" evidence="6">
    <location>
        <begin position="346"/>
        <end position="367"/>
    </location>
</feature>
<reference evidence="8 9" key="1">
    <citation type="submission" date="2017-04" db="EMBL/GenBank/DDBJ databases">
        <authorList>
            <person name="Afonso C.L."/>
            <person name="Miller P.J."/>
            <person name="Scott M.A."/>
            <person name="Spackman E."/>
            <person name="Goraichik I."/>
            <person name="Dimitrov K.M."/>
            <person name="Suarez D.L."/>
            <person name="Swayne D.E."/>
        </authorList>
    </citation>
    <scope>NUCLEOTIDE SEQUENCE [LARGE SCALE GENOMIC DNA]</scope>
    <source>
        <strain evidence="8 9">DSM 5090</strain>
    </source>
</reference>
<dbReference type="InterPro" id="IPR020846">
    <property type="entry name" value="MFS_dom"/>
</dbReference>
<dbReference type="SUPFAM" id="SSF103473">
    <property type="entry name" value="MFS general substrate transporter"/>
    <property type="match status" value="1"/>
</dbReference>
<keyword evidence="4 6" id="KW-1133">Transmembrane helix</keyword>
<evidence type="ECO:0000313" key="9">
    <source>
        <dbReference type="Proteomes" id="UP000192738"/>
    </source>
</evidence>
<keyword evidence="5 6" id="KW-0472">Membrane</keyword>
<evidence type="ECO:0000256" key="5">
    <source>
        <dbReference type="ARBA" id="ARBA00023136"/>
    </source>
</evidence>
<proteinExistence type="predicted"/>
<feature type="transmembrane region" description="Helical" evidence="6">
    <location>
        <begin position="110"/>
        <end position="131"/>
    </location>
</feature>
<feature type="transmembrane region" description="Helical" evidence="6">
    <location>
        <begin position="20"/>
        <end position="45"/>
    </location>
</feature>
<dbReference type="Proteomes" id="UP000192738">
    <property type="component" value="Unassembled WGS sequence"/>
</dbReference>
<evidence type="ECO:0000313" key="8">
    <source>
        <dbReference type="EMBL" id="SMD01063.1"/>
    </source>
</evidence>
<dbReference type="InterPro" id="IPR036259">
    <property type="entry name" value="MFS_trans_sf"/>
</dbReference>
<feature type="transmembrane region" description="Helical" evidence="6">
    <location>
        <begin position="323"/>
        <end position="340"/>
    </location>
</feature>
<evidence type="ECO:0000259" key="7">
    <source>
        <dbReference type="PROSITE" id="PS50850"/>
    </source>
</evidence>
<dbReference type="STRING" id="112901.SAMN04488500_11865"/>
<evidence type="ECO:0000256" key="1">
    <source>
        <dbReference type="ARBA" id="ARBA00004651"/>
    </source>
</evidence>
<organism evidence="8 9">
    <name type="scientific">Sporomusa malonica</name>
    <dbReference type="NCBI Taxonomy" id="112901"/>
    <lineage>
        <taxon>Bacteria</taxon>
        <taxon>Bacillati</taxon>
        <taxon>Bacillota</taxon>
        <taxon>Negativicutes</taxon>
        <taxon>Selenomonadales</taxon>
        <taxon>Sporomusaceae</taxon>
        <taxon>Sporomusa</taxon>
    </lineage>
</organism>
<evidence type="ECO:0000256" key="3">
    <source>
        <dbReference type="ARBA" id="ARBA00022692"/>
    </source>
</evidence>
<evidence type="ECO:0000256" key="2">
    <source>
        <dbReference type="ARBA" id="ARBA00022448"/>
    </source>
</evidence>
<dbReference type="AlphaFoldDB" id="A0A1W2DUH0"/>
<evidence type="ECO:0000256" key="4">
    <source>
        <dbReference type="ARBA" id="ARBA00022989"/>
    </source>
</evidence>
<dbReference type="GO" id="GO:0022857">
    <property type="term" value="F:transmembrane transporter activity"/>
    <property type="evidence" value="ECO:0007669"/>
    <property type="project" value="InterPro"/>
</dbReference>
<feature type="transmembrane region" description="Helical" evidence="6">
    <location>
        <begin position="143"/>
        <end position="166"/>
    </location>
</feature>
<feature type="transmembrane region" description="Helical" evidence="6">
    <location>
        <begin position="379"/>
        <end position="403"/>
    </location>
</feature>
<dbReference type="PROSITE" id="PS00217">
    <property type="entry name" value="SUGAR_TRANSPORT_2"/>
    <property type="match status" value="1"/>
</dbReference>
<name>A0A1W2DUH0_9FIRM</name>
<feature type="transmembrane region" description="Helical" evidence="6">
    <location>
        <begin position="172"/>
        <end position="192"/>
    </location>
</feature>
<feature type="transmembrane region" description="Helical" evidence="6">
    <location>
        <begin position="84"/>
        <end position="104"/>
    </location>
</feature>
<dbReference type="Gene3D" id="1.20.1250.20">
    <property type="entry name" value="MFS general substrate transporter like domains"/>
    <property type="match status" value="1"/>
</dbReference>
<feature type="transmembrane region" description="Helical" evidence="6">
    <location>
        <begin position="295"/>
        <end position="314"/>
    </location>
</feature>
<dbReference type="CDD" id="cd17316">
    <property type="entry name" value="MFS_SV2_like"/>
    <property type="match status" value="1"/>
</dbReference>
<evidence type="ECO:0000256" key="6">
    <source>
        <dbReference type="SAM" id="Phobius"/>
    </source>
</evidence>
<gene>
    <name evidence="8" type="ORF">SAMN04488500_11865</name>
</gene>
<keyword evidence="3 6" id="KW-0812">Transmembrane</keyword>
<accession>A0A1W2DUH0</accession>
<comment type="subcellular location">
    <subcellularLocation>
        <location evidence="1">Cell membrane</location>
        <topology evidence="1">Multi-pass membrane protein</topology>
    </subcellularLocation>
</comment>
<dbReference type="OrthoDB" id="9787026at2"/>
<sequence>MAIISRLEQIPVNRFHYKLLLLTGFGWLFDAMDTGIIAFVLPVLAKEWGLSATQIGFIGSIGLLGMAVGAVLAGSAADKFGRKAVFAVTLMIYSIATGLCGLAWNYESLLVFRFLVGFGLGGELPVAVTLMAEYSPPASRGRFIVLLESFWAFGWLAAALISYLVIPRFGWQMAFFIGALPALYVFFIRMGVPESIRYLIHKGRQAEALEIVSRIEREAGIEPAAQPVANAKAIVPNSPAQKLAFKELWTAQFAKRTMILWLIWFGIVYSYYGIFTWLPSLMVKQGHTVIKTFEYVLIMTLAQLPGYFSAAYLVDRIGRRSTLAMYLALSAVSAYFFGQGGSAEIVLLWGSLMSFFNLGAWGVVYTYTPELYPTRIRAFGSGWAAAVGRFGGILAPTIVGYMITGPQGFAQVFTMFTGVMMVVAVAVWLFGEETKGKALDEISS</sequence>
<keyword evidence="9" id="KW-1185">Reference proteome</keyword>
<dbReference type="GO" id="GO:0005886">
    <property type="term" value="C:plasma membrane"/>
    <property type="evidence" value="ECO:0007669"/>
    <property type="project" value="UniProtKB-SubCell"/>
</dbReference>
<dbReference type="PANTHER" id="PTHR23511:SF34">
    <property type="entry name" value="SYNAPTIC VESICLE GLYCOPROTEIN 2"/>
    <property type="match status" value="1"/>
</dbReference>
<protein>
    <submittedName>
        <fullName evidence="8">MFS transporter, putative metabolite:H+ symporter</fullName>
    </submittedName>
</protein>
<dbReference type="PROSITE" id="PS50850">
    <property type="entry name" value="MFS"/>
    <property type="match status" value="1"/>
</dbReference>
<dbReference type="InterPro" id="IPR005829">
    <property type="entry name" value="Sugar_transporter_CS"/>
</dbReference>
<feature type="transmembrane region" description="Helical" evidence="6">
    <location>
        <begin position="409"/>
        <end position="430"/>
    </location>
</feature>
<keyword evidence="2" id="KW-0813">Transport</keyword>
<dbReference type="PANTHER" id="PTHR23511">
    <property type="entry name" value="SYNAPTIC VESICLE GLYCOPROTEIN 2"/>
    <property type="match status" value="1"/>
</dbReference>